<dbReference type="AlphaFoldDB" id="A0A8R1XQD0"/>
<evidence type="ECO:0000313" key="3">
    <source>
        <dbReference type="Proteomes" id="UP000024404"/>
    </source>
</evidence>
<dbReference type="EnsemblMetazoa" id="OVOC1392.1">
    <property type="protein sequence ID" value="OVOC1392.1"/>
    <property type="gene ID" value="WBGene00238201"/>
</dbReference>
<dbReference type="EMBL" id="CMVM020000039">
    <property type="status" value="NOT_ANNOTATED_CDS"/>
    <property type="molecule type" value="Genomic_DNA"/>
</dbReference>
<evidence type="ECO:0000256" key="1">
    <source>
        <dbReference type="SAM" id="MobiDB-lite"/>
    </source>
</evidence>
<accession>A0A8R1XQD0</accession>
<proteinExistence type="predicted"/>
<feature type="compositionally biased region" description="Low complexity" evidence="1">
    <location>
        <begin position="7"/>
        <end position="21"/>
    </location>
</feature>
<feature type="region of interest" description="Disordered" evidence="1">
    <location>
        <begin position="1"/>
        <end position="23"/>
    </location>
</feature>
<reference evidence="3" key="1">
    <citation type="submission" date="2013-10" db="EMBL/GenBank/DDBJ databases">
        <title>Genome sequencing of Onchocerca volvulus.</title>
        <authorList>
            <person name="Cotton J."/>
            <person name="Tsai J."/>
            <person name="Stanley E."/>
            <person name="Tracey A."/>
            <person name="Holroyd N."/>
            <person name="Lustigman S."/>
            <person name="Berriman M."/>
        </authorList>
    </citation>
    <scope>NUCLEOTIDE SEQUENCE</scope>
</reference>
<reference evidence="2" key="2">
    <citation type="submission" date="2022-06" db="UniProtKB">
        <authorList>
            <consortium name="EnsemblMetazoa"/>
        </authorList>
    </citation>
    <scope>IDENTIFICATION</scope>
</reference>
<protein>
    <submittedName>
        <fullName evidence="2">Uncharacterized protein</fullName>
    </submittedName>
</protein>
<organism evidence="2 3">
    <name type="scientific">Onchocerca volvulus</name>
    <dbReference type="NCBI Taxonomy" id="6282"/>
    <lineage>
        <taxon>Eukaryota</taxon>
        <taxon>Metazoa</taxon>
        <taxon>Ecdysozoa</taxon>
        <taxon>Nematoda</taxon>
        <taxon>Chromadorea</taxon>
        <taxon>Rhabditida</taxon>
        <taxon>Spirurina</taxon>
        <taxon>Spiruromorpha</taxon>
        <taxon>Filarioidea</taxon>
        <taxon>Onchocercidae</taxon>
        <taxon>Onchocerca</taxon>
    </lineage>
</organism>
<dbReference type="Proteomes" id="UP000024404">
    <property type="component" value="Unassembled WGS sequence"/>
</dbReference>
<evidence type="ECO:0000313" key="2">
    <source>
        <dbReference type="EnsemblMetazoa" id="OVOC1392.1"/>
    </source>
</evidence>
<name>A0A8R1XQD0_ONCVO</name>
<keyword evidence="3" id="KW-1185">Reference proteome</keyword>
<sequence>MTEFQLSEAIEASQEQSSESSYKVIHDDGSVEPKNHEIYQCISESNQIHDNSTDGIKQLIILNAELETDVEVLKGGIWTINEQLKKLLVDRDLSEKPCEFSQRGEDKFERTLEQKCNLEEQKDTAEKRQRQAVLPENESNHRLVEWQEKSTQIENSPAAVCLKPKLIDNDALFRGNAKLLQTNQRLQIKVMKR</sequence>